<dbReference type="EMBL" id="JAMYWD010000007">
    <property type="protein sequence ID" value="KAJ4965795.1"/>
    <property type="molecule type" value="Genomic_DNA"/>
</dbReference>
<sequence>MQSNRLQRLYLATPLVGHDRFLLHINPIFHICSGRDPNFLRIRSSPGLQVVEKTPRPKDKYFNLRFYASILFPPITESKRVVLVTQSCSCNSSRFVSFAYNNDVSLTVSLAFVA</sequence>
<evidence type="ECO:0000313" key="2">
    <source>
        <dbReference type="Proteomes" id="UP001141806"/>
    </source>
</evidence>
<organism evidence="1 2">
    <name type="scientific">Protea cynaroides</name>
    <dbReference type="NCBI Taxonomy" id="273540"/>
    <lineage>
        <taxon>Eukaryota</taxon>
        <taxon>Viridiplantae</taxon>
        <taxon>Streptophyta</taxon>
        <taxon>Embryophyta</taxon>
        <taxon>Tracheophyta</taxon>
        <taxon>Spermatophyta</taxon>
        <taxon>Magnoliopsida</taxon>
        <taxon>Proteales</taxon>
        <taxon>Proteaceae</taxon>
        <taxon>Protea</taxon>
    </lineage>
</organism>
<gene>
    <name evidence="1" type="ORF">NE237_017644</name>
</gene>
<evidence type="ECO:0000313" key="1">
    <source>
        <dbReference type="EMBL" id="KAJ4965795.1"/>
    </source>
</evidence>
<accession>A0A9Q0K8G8</accession>
<name>A0A9Q0K8G8_9MAGN</name>
<proteinExistence type="predicted"/>
<protein>
    <submittedName>
        <fullName evidence="1">Uncharacterized protein</fullName>
    </submittedName>
</protein>
<reference evidence="1" key="1">
    <citation type="journal article" date="2023" name="Plant J.">
        <title>The genome of the king protea, Protea cynaroides.</title>
        <authorList>
            <person name="Chang J."/>
            <person name="Duong T.A."/>
            <person name="Schoeman C."/>
            <person name="Ma X."/>
            <person name="Roodt D."/>
            <person name="Barker N."/>
            <person name="Li Z."/>
            <person name="Van de Peer Y."/>
            <person name="Mizrachi E."/>
        </authorList>
    </citation>
    <scope>NUCLEOTIDE SEQUENCE</scope>
    <source>
        <tissue evidence="1">Young leaves</tissue>
    </source>
</reference>
<comment type="caution">
    <text evidence="1">The sequence shown here is derived from an EMBL/GenBank/DDBJ whole genome shotgun (WGS) entry which is preliminary data.</text>
</comment>
<dbReference type="AlphaFoldDB" id="A0A9Q0K8G8"/>
<dbReference type="Proteomes" id="UP001141806">
    <property type="component" value="Unassembled WGS sequence"/>
</dbReference>
<keyword evidence="2" id="KW-1185">Reference proteome</keyword>